<comment type="caution">
    <text evidence="2">The sequence shown here is derived from an EMBL/GenBank/DDBJ whole genome shotgun (WGS) entry which is preliminary data.</text>
</comment>
<dbReference type="AlphaFoldDB" id="J9FL32"/>
<evidence type="ECO:0008006" key="4">
    <source>
        <dbReference type="Google" id="ProtNLM"/>
    </source>
</evidence>
<evidence type="ECO:0000313" key="3">
    <source>
        <dbReference type="EMBL" id="EJW90349.1"/>
    </source>
</evidence>
<reference evidence="2" key="1">
    <citation type="journal article" date="2012" name="PLoS ONE">
        <title>Gene sets for utilization of primary and secondary nutrition supplies in the distal gut of endangered iberian lynx.</title>
        <authorList>
            <person name="Alcaide M."/>
            <person name="Messina E."/>
            <person name="Richter M."/>
            <person name="Bargiela R."/>
            <person name="Peplies J."/>
            <person name="Huws S.A."/>
            <person name="Newbold C.J."/>
            <person name="Golyshin P.N."/>
            <person name="Simon M.A."/>
            <person name="Lopez G."/>
            <person name="Yakimov M.M."/>
            <person name="Ferrer M."/>
        </authorList>
    </citation>
    <scope>NUCLEOTIDE SEQUENCE</scope>
</reference>
<dbReference type="EMBL" id="AMCI01008889">
    <property type="protein sequence ID" value="EJW90349.1"/>
    <property type="molecule type" value="Genomic_DNA"/>
</dbReference>
<sequence>QGVKDRKQARSKYGAKRPKAA</sequence>
<protein>
    <recommendedName>
        <fullName evidence="4">30S ribosomal protein S12</fullName>
    </recommendedName>
</protein>
<feature type="region of interest" description="Disordered" evidence="1">
    <location>
        <begin position="1"/>
        <end position="21"/>
    </location>
</feature>
<proteinExistence type="predicted"/>
<evidence type="ECO:0000256" key="1">
    <source>
        <dbReference type="SAM" id="MobiDB-lite"/>
    </source>
</evidence>
<evidence type="ECO:0000313" key="2">
    <source>
        <dbReference type="EMBL" id="EJW90347.1"/>
    </source>
</evidence>
<accession>J9FL32</accession>
<name>J9FL32_9ZZZZ</name>
<dbReference type="EMBL" id="AMCI01008890">
    <property type="protein sequence ID" value="EJW90347.1"/>
    <property type="molecule type" value="Genomic_DNA"/>
</dbReference>
<feature type="non-terminal residue" evidence="2">
    <location>
        <position position="1"/>
    </location>
</feature>
<organism evidence="2">
    <name type="scientific">gut metagenome</name>
    <dbReference type="NCBI Taxonomy" id="749906"/>
    <lineage>
        <taxon>unclassified sequences</taxon>
        <taxon>metagenomes</taxon>
        <taxon>organismal metagenomes</taxon>
    </lineage>
</organism>
<gene>
    <name evidence="3" type="ORF">EVA_21545</name>
    <name evidence="2" type="ORF">EVA_21547</name>
</gene>
<feature type="compositionally biased region" description="Basic residues" evidence="1">
    <location>
        <begin position="9"/>
        <end position="21"/>
    </location>
</feature>